<dbReference type="PROSITE" id="PS51806">
    <property type="entry name" value="DOG1"/>
    <property type="match status" value="1"/>
</dbReference>
<dbReference type="AlphaFoldDB" id="A0AAV2FRE4"/>
<dbReference type="PANTHER" id="PTHR46354:SF7">
    <property type="entry name" value="PROTEIN DOG1-LIKE 1"/>
    <property type="match status" value="1"/>
</dbReference>
<reference evidence="2 3" key="1">
    <citation type="submission" date="2024-04" db="EMBL/GenBank/DDBJ databases">
        <authorList>
            <person name="Fracassetti M."/>
        </authorList>
    </citation>
    <scope>NUCLEOTIDE SEQUENCE [LARGE SCALE GENOMIC DNA]</scope>
</reference>
<protein>
    <recommendedName>
        <fullName evidence="1">DOG1 domain-containing protein</fullName>
    </recommendedName>
</protein>
<name>A0AAV2FRE4_9ROSI</name>
<gene>
    <name evidence="2" type="ORF">LTRI10_LOCUS41013</name>
</gene>
<sequence>MEGNSSSSSCPRHLSKTCFMEWMDLQQLDLADLVQAQQRSLLRNSTSTTATVGPTLSELAQANVDHFQAYADKRARLAENDVTSFFTPAWNSQLENSLLWIAGCRPSMFVRMLYALCGSQSESTCHALLSDAAPPPSCTTTAGTSLGELSWGQMNVINELHMRTVREEEKLTSQLASLQEDVADNPICRVVAAATAAGGRPRGGREVDRALEGYDRGMVRLLKEADKLRMNTLKEIIGVLTPIQAVDFLATGKSLHLTLHEWGKHKDQVDEGGGSSSTAAGAC</sequence>
<organism evidence="2 3">
    <name type="scientific">Linum trigynum</name>
    <dbReference type="NCBI Taxonomy" id="586398"/>
    <lineage>
        <taxon>Eukaryota</taxon>
        <taxon>Viridiplantae</taxon>
        <taxon>Streptophyta</taxon>
        <taxon>Embryophyta</taxon>
        <taxon>Tracheophyta</taxon>
        <taxon>Spermatophyta</taxon>
        <taxon>Magnoliopsida</taxon>
        <taxon>eudicotyledons</taxon>
        <taxon>Gunneridae</taxon>
        <taxon>Pentapetalae</taxon>
        <taxon>rosids</taxon>
        <taxon>fabids</taxon>
        <taxon>Malpighiales</taxon>
        <taxon>Linaceae</taxon>
        <taxon>Linum</taxon>
    </lineage>
</organism>
<accession>A0AAV2FRE4</accession>
<dbReference type="PANTHER" id="PTHR46354">
    <property type="entry name" value="DOG1 DOMAIN-CONTAINING PROTEIN"/>
    <property type="match status" value="1"/>
</dbReference>
<evidence type="ECO:0000313" key="3">
    <source>
        <dbReference type="Proteomes" id="UP001497516"/>
    </source>
</evidence>
<dbReference type="InterPro" id="IPR051886">
    <property type="entry name" value="Seed_Dev/Stress_Resp_Reg"/>
</dbReference>
<proteinExistence type="predicted"/>
<keyword evidence="3" id="KW-1185">Reference proteome</keyword>
<dbReference type="Pfam" id="PF14144">
    <property type="entry name" value="DOG1"/>
    <property type="match status" value="1"/>
</dbReference>
<dbReference type="EMBL" id="OZ034820">
    <property type="protein sequence ID" value="CAL1400916.1"/>
    <property type="molecule type" value="Genomic_DNA"/>
</dbReference>
<feature type="domain" description="DOG1" evidence="1">
    <location>
        <begin position="12"/>
        <end position="269"/>
    </location>
</feature>
<dbReference type="InterPro" id="IPR025422">
    <property type="entry name" value="TGA_domain"/>
</dbReference>
<dbReference type="Proteomes" id="UP001497516">
    <property type="component" value="Chromosome 7"/>
</dbReference>
<dbReference type="GO" id="GO:0043565">
    <property type="term" value="F:sequence-specific DNA binding"/>
    <property type="evidence" value="ECO:0007669"/>
    <property type="project" value="InterPro"/>
</dbReference>
<evidence type="ECO:0000259" key="1">
    <source>
        <dbReference type="PROSITE" id="PS51806"/>
    </source>
</evidence>
<dbReference type="GO" id="GO:0006351">
    <property type="term" value="P:DNA-templated transcription"/>
    <property type="evidence" value="ECO:0007669"/>
    <property type="project" value="InterPro"/>
</dbReference>
<evidence type="ECO:0000313" key="2">
    <source>
        <dbReference type="EMBL" id="CAL1400916.1"/>
    </source>
</evidence>